<proteinExistence type="predicted"/>
<keyword evidence="1" id="KW-0732">Signal</keyword>
<dbReference type="EMBL" id="JBEDUW010000007">
    <property type="protein sequence ID" value="KAK9912519.1"/>
    <property type="molecule type" value="Genomic_DNA"/>
</dbReference>
<name>A0AAW1VVY0_RUBAR</name>
<comment type="caution">
    <text evidence="2">The sequence shown here is derived from an EMBL/GenBank/DDBJ whole genome shotgun (WGS) entry which is preliminary data.</text>
</comment>
<feature type="signal peptide" evidence="1">
    <location>
        <begin position="1"/>
        <end position="18"/>
    </location>
</feature>
<evidence type="ECO:0000313" key="2">
    <source>
        <dbReference type="EMBL" id="KAK9912519.1"/>
    </source>
</evidence>
<dbReference type="AlphaFoldDB" id="A0AAW1VVY0"/>
<gene>
    <name evidence="2" type="ORF">M0R45_036381</name>
</gene>
<protein>
    <submittedName>
        <fullName evidence="2">Uncharacterized protein</fullName>
    </submittedName>
</protein>
<feature type="chain" id="PRO_5043632130" evidence="1">
    <location>
        <begin position="19"/>
        <end position="99"/>
    </location>
</feature>
<sequence length="99" mass="10874">MQLTLIISSFCFIYYWLSSPKSLLKTPYTCKDDCGHHGPAIKFPFSLKGTLPDPHCGVKGDQHIGCIQSPALVALAIKFIGFLLSKTLSPCPCCRDKDV</sequence>
<accession>A0AAW1VVY0</accession>
<evidence type="ECO:0000313" key="3">
    <source>
        <dbReference type="Proteomes" id="UP001457282"/>
    </source>
</evidence>
<keyword evidence="3" id="KW-1185">Reference proteome</keyword>
<evidence type="ECO:0000256" key="1">
    <source>
        <dbReference type="SAM" id="SignalP"/>
    </source>
</evidence>
<reference evidence="2 3" key="1">
    <citation type="journal article" date="2023" name="G3 (Bethesda)">
        <title>A chromosome-length genome assembly and annotation of blackberry (Rubus argutus, cv. 'Hillquist').</title>
        <authorList>
            <person name="Bruna T."/>
            <person name="Aryal R."/>
            <person name="Dudchenko O."/>
            <person name="Sargent D.J."/>
            <person name="Mead D."/>
            <person name="Buti M."/>
            <person name="Cavallini A."/>
            <person name="Hytonen T."/>
            <person name="Andres J."/>
            <person name="Pham M."/>
            <person name="Weisz D."/>
            <person name="Mascagni F."/>
            <person name="Usai G."/>
            <person name="Natali L."/>
            <person name="Bassil N."/>
            <person name="Fernandez G.E."/>
            <person name="Lomsadze A."/>
            <person name="Armour M."/>
            <person name="Olukolu B."/>
            <person name="Poorten T."/>
            <person name="Britton C."/>
            <person name="Davik J."/>
            <person name="Ashrafi H."/>
            <person name="Aiden E.L."/>
            <person name="Borodovsky M."/>
            <person name="Worthington M."/>
        </authorList>
    </citation>
    <scope>NUCLEOTIDE SEQUENCE [LARGE SCALE GENOMIC DNA]</scope>
    <source>
        <strain evidence="2">PI 553951</strain>
    </source>
</reference>
<organism evidence="2 3">
    <name type="scientific">Rubus argutus</name>
    <name type="common">Southern blackberry</name>
    <dbReference type="NCBI Taxonomy" id="59490"/>
    <lineage>
        <taxon>Eukaryota</taxon>
        <taxon>Viridiplantae</taxon>
        <taxon>Streptophyta</taxon>
        <taxon>Embryophyta</taxon>
        <taxon>Tracheophyta</taxon>
        <taxon>Spermatophyta</taxon>
        <taxon>Magnoliopsida</taxon>
        <taxon>eudicotyledons</taxon>
        <taxon>Gunneridae</taxon>
        <taxon>Pentapetalae</taxon>
        <taxon>rosids</taxon>
        <taxon>fabids</taxon>
        <taxon>Rosales</taxon>
        <taxon>Rosaceae</taxon>
        <taxon>Rosoideae</taxon>
        <taxon>Rosoideae incertae sedis</taxon>
        <taxon>Rubus</taxon>
    </lineage>
</organism>
<dbReference type="Proteomes" id="UP001457282">
    <property type="component" value="Unassembled WGS sequence"/>
</dbReference>